<dbReference type="RefSeq" id="WP_125672802.1">
    <property type="nucleotide sequence ID" value="NZ_RCOS01000168.1"/>
</dbReference>
<dbReference type="AlphaFoldDB" id="A0A429GDK9"/>
<keyword evidence="1" id="KW-0812">Transmembrane</keyword>
<comment type="caution">
    <text evidence="2">The sequence shown here is derived from an EMBL/GenBank/DDBJ whole genome shotgun (WGS) entry which is preliminary data.</text>
</comment>
<organism evidence="2 3">
    <name type="scientific">Candidatus Methanodesulfokora washburnensis</name>
    <dbReference type="NCBI Taxonomy" id="2478471"/>
    <lineage>
        <taxon>Archaea</taxon>
        <taxon>Thermoproteota</taxon>
        <taxon>Candidatus Korarchaeia</taxon>
        <taxon>Candidatus Korarchaeia incertae sedis</taxon>
        <taxon>Candidatus Methanodesulfokora</taxon>
    </lineage>
</organism>
<feature type="transmembrane region" description="Helical" evidence="1">
    <location>
        <begin position="12"/>
        <end position="34"/>
    </location>
</feature>
<evidence type="ECO:0000313" key="3">
    <source>
        <dbReference type="Proteomes" id="UP000277582"/>
    </source>
</evidence>
<evidence type="ECO:0008006" key="4">
    <source>
        <dbReference type="Google" id="ProtNLM"/>
    </source>
</evidence>
<dbReference type="EMBL" id="RCOS01000168">
    <property type="protein sequence ID" value="RSN71866.1"/>
    <property type="molecule type" value="Genomic_DNA"/>
</dbReference>
<gene>
    <name evidence="2" type="ORF">D6D85_15225</name>
</gene>
<keyword evidence="1" id="KW-0472">Membrane</keyword>
<reference evidence="2 3" key="1">
    <citation type="submission" date="2018-10" db="EMBL/GenBank/DDBJ databases">
        <title>Co-occurring genomic capacity for anaerobic methane metabolism and dissimilatory sulfite reduction discovered in the Korarchaeota.</title>
        <authorList>
            <person name="Mckay L.J."/>
            <person name="Dlakic M."/>
            <person name="Fields M.W."/>
            <person name="Delmont T.O."/>
            <person name="Eren A.M."/>
            <person name="Jay Z.J."/>
            <person name="Klingelsmith K.B."/>
            <person name="Rusch D.B."/>
            <person name="Inskeep W.P."/>
        </authorList>
    </citation>
    <scope>NUCLEOTIDE SEQUENCE [LARGE SCALE GENOMIC DNA]</scope>
    <source>
        <strain evidence="2 3">MDKW</strain>
    </source>
</reference>
<accession>A0A429GDK9</accession>
<protein>
    <recommendedName>
        <fullName evidence="4">Type IV pilin</fullName>
    </recommendedName>
</protein>
<proteinExistence type="predicted"/>
<name>A0A429GDK9_9CREN</name>
<sequence length="157" mass="16623">MRPGISRVVVEIIILVIAVALALLIFSPISGYIFGSLGRTSTVGGAAQIQVLNAQWVDDTQKTLKIDIKNLGPGTITFSSTPENDFKVYVDGTSYTVNGVKKGDTAVTSTDTWGKDEVVTVGCSPPSSGTFDATKQHSIVVYGPGNTQAQYLYYPSG</sequence>
<keyword evidence="3" id="KW-1185">Reference proteome</keyword>
<dbReference type="Proteomes" id="UP000277582">
    <property type="component" value="Unassembled WGS sequence"/>
</dbReference>
<keyword evidence="1" id="KW-1133">Transmembrane helix</keyword>
<evidence type="ECO:0000313" key="2">
    <source>
        <dbReference type="EMBL" id="RSN71866.1"/>
    </source>
</evidence>
<evidence type="ECO:0000256" key="1">
    <source>
        <dbReference type="SAM" id="Phobius"/>
    </source>
</evidence>